<dbReference type="AlphaFoldDB" id="A0A139BRH3"/>
<sequence length="106" mass="11947">MFDASSMIYAWDNYPIGQFPPLWDWMASQIETKQLVMPSVAFEEVQHKMPDCGEWLKDNDLELQEINNAVLQGAKHIKGQLGIADDKYGSGVGENDILIIAVARLH</sequence>
<dbReference type="InterPro" id="IPR016541">
    <property type="entry name" value="UCP008505"/>
</dbReference>
<gene>
    <name evidence="1" type="ORF">AWT59_2268</name>
</gene>
<proteinExistence type="predicted"/>
<reference evidence="1 2" key="1">
    <citation type="submission" date="2016-02" db="EMBL/GenBank/DDBJ databases">
        <authorList>
            <person name="Wen L."/>
            <person name="He K."/>
            <person name="Yang H."/>
        </authorList>
    </citation>
    <scope>NUCLEOTIDE SEQUENCE [LARGE SCALE GENOMIC DNA]</scope>
    <source>
        <strain evidence="1">ShG14-8</strain>
    </source>
</reference>
<accession>A0A139BRH3</accession>
<protein>
    <submittedName>
        <fullName evidence="1">Putative nucleic acid-binding protein, contains PIN domain</fullName>
    </submittedName>
</protein>
<evidence type="ECO:0000313" key="1">
    <source>
        <dbReference type="EMBL" id="KXS31607.1"/>
    </source>
</evidence>
<name>A0A139BRH3_9PROT</name>
<reference evidence="1 2" key="2">
    <citation type="submission" date="2016-03" db="EMBL/GenBank/DDBJ databases">
        <title>New uncultured bacterium of the family Gallionellaceae from acid mine drainage: description and reconstruction of genome based on metagenomic analysis of microbial community.</title>
        <authorList>
            <person name="Kadnikov V."/>
            <person name="Ivasenko D."/>
            <person name="Beletsky A."/>
            <person name="Mardanov A."/>
            <person name="Danilova E."/>
            <person name="Pimenov N."/>
            <person name="Karnachuk O."/>
            <person name="Ravin N."/>
        </authorList>
    </citation>
    <scope>NUCLEOTIDE SEQUENCE [LARGE SCALE GENOMIC DNA]</scope>
    <source>
        <strain evidence="1">ShG14-8</strain>
    </source>
</reference>
<evidence type="ECO:0000313" key="2">
    <source>
        <dbReference type="Proteomes" id="UP000070578"/>
    </source>
</evidence>
<comment type="caution">
    <text evidence="1">The sequence shown here is derived from an EMBL/GenBank/DDBJ whole genome shotgun (WGS) entry which is preliminary data.</text>
</comment>
<organism evidence="1 2">
    <name type="scientific">Candidatus Gallionella acididurans</name>
    <dbReference type="NCBI Taxonomy" id="1796491"/>
    <lineage>
        <taxon>Bacteria</taxon>
        <taxon>Pseudomonadati</taxon>
        <taxon>Pseudomonadota</taxon>
        <taxon>Betaproteobacteria</taxon>
        <taxon>Nitrosomonadales</taxon>
        <taxon>Gallionellaceae</taxon>
        <taxon>Gallionella</taxon>
    </lineage>
</organism>
<dbReference type="Pfam" id="PF14367">
    <property type="entry name" value="DUF4411"/>
    <property type="match status" value="1"/>
</dbReference>
<dbReference type="Proteomes" id="UP000070578">
    <property type="component" value="Unassembled WGS sequence"/>
</dbReference>
<dbReference type="EMBL" id="LSLI01000066">
    <property type="protein sequence ID" value="KXS31607.1"/>
    <property type="molecule type" value="Genomic_DNA"/>
</dbReference>